<evidence type="ECO:0000313" key="1">
    <source>
        <dbReference type="EMBL" id="MSS18760.1"/>
    </source>
</evidence>
<organism evidence="1 2">
    <name type="scientific">Sodaliphilus pleomorphus</name>
    <dbReference type="NCBI Taxonomy" id="2606626"/>
    <lineage>
        <taxon>Bacteria</taxon>
        <taxon>Pseudomonadati</taxon>
        <taxon>Bacteroidota</taxon>
        <taxon>Bacteroidia</taxon>
        <taxon>Bacteroidales</taxon>
        <taxon>Muribaculaceae</taxon>
        <taxon>Sodaliphilus</taxon>
    </lineage>
</organism>
<reference evidence="1 2" key="1">
    <citation type="submission" date="2019-08" db="EMBL/GenBank/DDBJ databases">
        <title>In-depth cultivation of the pig gut microbiome towards novel bacterial diversity and tailored functional studies.</title>
        <authorList>
            <person name="Wylensek D."/>
            <person name="Hitch T.C.A."/>
            <person name="Clavel T."/>
        </authorList>
    </citation>
    <scope>NUCLEOTIDE SEQUENCE [LARGE SCALE GENOMIC DNA]</scope>
    <source>
        <strain evidence="1 2">Oil-RF-744-WCA-WT-10</strain>
    </source>
</reference>
<accession>A0A6L5XH57</accession>
<comment type="caution">
    <text evidence="1">The sequence shown here is derived from an EMBL/GenBank/DDBJ whole genome shotgun (WGS) entry which is preliminary data.</text>
</comment>
<dbReference type="RefSeq" id="WP_154328076.1">
    <property type="nucleotide sequence ID" value="NZ_CP045696.1"/>
</dbReference>
<sequence length="686" mass="78005">MIELLLDNKPAVLRENVAIKLTRENVYFNKTGSYTYDIELPMQCAENRAIFGSINRVDTVTEYRELHAVLRVDNKVLLDGKAVINQVTDSAVRVQLLGGNSEMNFYTKGAELYVDELDLGDWMHELSYQPEPQPAEKGTAFYRAVLDWIECVDIRFLNKPDSKDKSKAQNALEWWKKRWWTYDHSQGYDAYDNRGVAFPVINVNSSWNSYCDSGLLCNEIVMRMHGRDGNGNGYYFPEYRLEWENQEEKSDGTPQVCPSYMPMLCRTIRKVLSAVGYEIDLEGLKRLYTDNTLFRRIFIVTANNRVDIAKALPHWTVNEFLTQVERFLGIVVEVDEITKSCTLVNHQTWWSDTPLPIEDIVDEYTSEVEKEDTKDVSNGNIGFSMEDSEYHLSEDILGAATIDNRFTTFEQMQAYLRSGASANDKNKLFNVQGHQFILATVKDTNGNVTEYYFKEVNQFGALMRQPDKKDIDVELKIVPATTIMQNVPFVITSSYTQNGKTYYNERKVAEVPMPILAIEGPADVGEKILVRAADTVKTDLESLISGETTVDSASEVDKMYVAYVPESMTAIATEDLSCIGDYPVVQPCSDYEVKANSYGNKHISAHNFLTLQQLQDKETIGNTSFADGTVIDTTVKYCIKFISNEVLKPTRAFLIHGQRFACEKLEYNITAKGVSPLVTGYFYKLD</sequence>
<name>A0A6L5XH57_9BACT</name>
<gene>
    <name evidence="1" type="ORF">FYJ29_13480</name>
</gene>
<dbReference type="AlphaFoldDB" id="A0A6L5XH57"/>
<dbReference type="EMBL" id="VULT01000035">
    <property type="protein sequence ID" value="MSS18760.1"/>
    <property type="molecule type" value="Genomic_DNA"/>
</dbReference>
<evidence type="ECO:0000313" key="2">
    <source>
        <dbReference type="Proteomes" id="UP000483362"/>
    </source>
</evidence>
<dbReference type="Proteomes" id="UP000483362">
    <property type="component" value="Unassembled WGS sequence"/>
</dbReference>
<protein>
    <submittedName>
        <fullName evidence="1">Uncharacterized protein</fullName>
    </submittedName>
</protein>
<keyword evidence="2" id="KW-1185">Reference proteome</keyword>
<proteinExistence type="predicted"/>